<comment type="caution">
    <text evidence="2">The sequence shown here is derived from an EMBL/GenBank/DDBJ whole genome shotgun (WGS) entry which is preliminary data.</text>
</comment>
<accession>A0A9W6ZJL3</accession>
<evidence type="ECO:0000313" key="2">
    <source>
        <dbReference type="EMBL" id="GMH51190.1"/>
    </source>
</evidence>
<dbReference type="Proteomes" id="UP001165122">
    <property type="component" value="Unassembled WGS sequence"/>
</dbReference>
<evidence type="ECO:0000256" key="1">
    <source>
        <dbReference type="SAM" id="MobiDB-lite"/>
    </source>
</evidence>
<proteinExistence type="predicted"/>
<feature type="compositionally biased region" description="Low complexity" evidence="1">
    <location>
        <begin position="165"/>
        <end position="175"/>
    </location>
</feature>
<dbReference type="AlphaFoldDB" id="A0A9W6ZJL3"/>
<evidence type="ECO:0000313" key="3">
    <source>
        <dbReference type="Proteomes" id="UP001165122"/>
    </source>
</evidence>
<name>A0A9W6ZJL3_9STRA</name>
<keyword evidence="3" id="KW-1185">Reference proteome</keyword>
<feature type="region of interest" description="Disordered" evidence="1">
    <location>
        <begin position="157"/>
        <end position="186"/>
    </location>
</feature>
<reference evidence="3" key="1">
    <citation type="journal article" date="2023" name="Commun. Biol.">
        <title>Genome analysis of Parmales, the sister group of diatoms, reveals the evolutionary specialization of diatoms from phago-mixotrophs to photoautotrophs.</title>
        <authorList>
            <person name="Ban H."/>
            <person name="Sato S."/>
            <person name="Yoshikawa S."/>
            <person name="Yamada K."/>
            <person name="Nakamura Y."/>
            <person name="Ichinomiya M."/>
            <person name="Sato N."/>
            <person name="Blanc-Mathieu R."/>
            <person name="Endo H."/>
            <person name="Kuwata A."/>
            <person name="Ogata H."/>
        </authorList>
    </citation>
    <scope>NUCLEOTIDE SEQUENCE [LARGE SCALE GENOMIC DNA]</scope>
    <source>
        <strain evidence="3">NIES 3700</strain>
    </source>
</reference>
<organism evidence="2 3">
    <name type="scientific">Triparma laevis f. longispina</name>
    <dbReference type="NCBI Taxonomy" id="1714387"/>
    <lineage>
        <taxon>Eukaryota</taxon>
        <taxon>Sar</taxon>
        <taxon>Stramenopiles</taxon>
        <taxon>Ochrophyta</taxon>
        <taxon>Bolidophyceae</taxon>
        <taxon>Parmales</taxon>
        <taxon>Triparmaceae</taxon>
        <taxon>Triparma</taxon>
    </lineage>
</organism>
<dbReference type="OrthoDB" id="313331at2759"/>
<sequence>MSNLENDEDWVRITEDDTHLGPELLPIAGLQTLPRKAEPSIWHQLAWDEDYEGPIGVLPLPPPNIKGGGEVVEEKKSVAGGAVVNEEEEQDMWKTEMRDAFDNIWGFGLEEDAALETIEDIIASGAVLDNEVNEEVVKVAEEAVAAVLSGVANVVEEEEEEEKTTTTTTKSTTTAKKVEKKQKPVKKAHAAAAASAAEKKVSEKKAAELKAVKAEVTKKHAQKNISKKKAHAEKALVMRANILLNPELMYSREFPDTKMWRTFGKPAFHSYGMRNTEPTFGGVGWGGYMQTFNVGPQTLPNYPNSKQVVRSAEFKYNAAAADPSIPGASILNVRDVVSVPFNPLFNPMIIDDGDIGVASGKTDKVARNTNREKKVVETRPVKKAVIPSKKAVVESKASSSKASKKVYNQPKKPVGATLLSADVLKWPLVSEIKSVSKPPPGIEELFRHAVVLTNPGAKVKTWSDIASNLSRGWVKAVRTLDVSKIKQRTVDKIRKTVSNVNYGPEAMSRKSLGASIISQWLIDVYEEVSGKMLVLKEAPPVAEKKKVEKKASGIQQKGEKKVQKKTKKDYSKASAFAALKANIEENAAEEKERMERVEEKVQDPIELEVITVYRCNPRLMKKLAPVYYTSIPIAGMKIPQGDTAEECIQFGGVEEEEKEEGGDELPVAGVVQVKGDSAADCLKFA</sequence>
<dbReference type="EMBL" id="BRXW01000401">
    <property type="protein sequence ID" value="GMH51190.1"/>
    <property type="molecule type" value="Genomic_DNA"/>
</dbReference>
<gene>
    <name evidence="2" type="ORF">TrLO_g3577</name>
</gene>
<dbReference type="Gene3D" id="1.20.920.60">
    <property type="match status" value="1"/>
</dbReference>
<protein>
    <submittedName>
        <fullName evidence="2">Uncharacterized protein</fullName>
    </submittedName>
</protein>